<reference evidence="1" key="1">
    <citation type="journal article" date="2020" name="Nature">
        <title>Giant virus diversity and host interactions through global metagenomics.</title>
        <authorList>
            <person name="Schulz F."/>
            <person name="Roux S."/>
            <person name="Paez-Espino D."/>
            <person name="Jungbluth S."/>
            <person name="Walsh D.A."/>
            <person name="Denef V.J."/>
            <person name="McMahon K.D."/>
            <person name="Konstantinidis K.T."/>
            <person name="Eloe-Fadrosh E.A."/>
            <person name="Kyrpides N.C."/>
            <person name="Woyke T."/>
        </authorList>
    </citation>
    <scope>NUCLEOTIDE SEQUENCE</scope>
    <source>
        <strain evidence="1">GVMAG-S-1062768-28</strain>
    </source>
</reference>
<organism evidence="1">
    <name type="scientific">viral metagenome</name>
    <dbReference type="NCBI Taxonomy" id="1070528"/>
    <lineage>
        <taxon>unclassified sequences</taxon>
        <taxon>metagenomes</taxon>
        <taxon>organismal metagenomes</taxon>
    </lineage>
</organism>
<protein>
    <submittedName>
        <fullName evidence="1">Uncharacterized protein</fullName>
    </submittedName>
</protein>
<proteinExistence type="predicted"/>
<evidence type="ECO:0000313" key="1">
    <source>
        <dbReference type="EMBL" id="QHU07967.1"/>
    </source>
</evidence>
<accession>A0A6C0JU73</accession>
<dbReference type="EMBL" id="MN740694">
    <property type="protein sequence ID" value="QHU07967.1"/>
    <property type="molecule type" value="Genomic_DNA"/>
</dbReference>
<sequence length="66" mass="7693">MSSSQYKMAMECLEEYANDSGEYTEDMLELLDLIQNYVDRLEDIIRRQNKIEEGPLISDSNIAGWN</sequence>
<name>A0A6C0JU73_9ZZZZ</name>
<dbReference type="AlphaFoldDB" id="A0A6C0JU73"/>